<comment type="caution">
    <text evidence="7">The sequence shown here is derived from an EMBL/GenBank/DDBJ whole genome shotgun (WGS) entry which is preliminary data.</text>
</comment>
<dbReference type="RefSeq" id="WP_150905897.1">
    <property type="nucleotide sequence ID" value="NZ_VTWT01000013.1"/>
</dbReference>
<evidence type="ECO:0000256" key="3">
    <source>
        <dbReference type="ARBA" id="ARBA00022803"/>
    </source>
</evidence>
<dbReference type="SMART" id="SM00028">
    <property type="entry name" value="TPR"/>
    <property type="match status" value="14"/>
</dbReference>
<dbReference type="InterPro" id="IPR039565">
    <property type="entry name" value="BamD-like"/>
</dbReference>
<dbReference type="PANTHER" id="PTHR45586:SF1">
    <property type="entry name" value="LIPOPOLYSACCHARIDE ASSEMBLY PROTEIN B"/>
    <property type="match status" value="1"/>
</dbReference>
<evidence type="ECO:0000256" key="4">
    <source>
        <dbReference type="PROSITE-ProRule" id="PRU00339"/>
    </source>
</evidence>
<gene>
    <name evidence="7" type="ORF">F0P94_18640</name>
</gene>
<sequence length="1030" mass="116993">MKLYQKIIFTSAMLGGATQFAEAQQTQTFTNEERYLQEGLELFDREKYGAAQQAFAKYISLIGDNTKTIDAQYYYAVSGLYLFHPDAERLILDFAAKYPAHPKAGLAYYELGLFYFDKKSYDKAIEFLEKVPKENLDAAQVHEAEFKQAYSYFSQKQFDKAKPLFDRNKGGGRKYSYASSYYSGYIALRNGDYAGAKTDLRVAEQNEAYRAVVPFLLMQILYKEGNLPEVISYGEKVLAQKPKPQNADEIQLLVGDAYFKQNDFKTAVTYFNEYAKGRKNIENGVQYKIAYANYKTENYPVAITNFKDVALQKDSLGQNAAYHLGLSYLKANNKPFAMTAFNQARNQEFDKPVTEAATIKYAQLNYEVGNFREVISALSDFNKKFPRSKMSDEADDILSESYLNSNNYLEAIRHIEKLSNRSERINATYQRVTYYQAVSYFNDGKFQEALALLDKSLQYPYDTEIRAASFFLKGEALSIAQKWDEAANAYAAVFRTSNANKTDYYIKSRYGIGYAYYNNKQYDKAETHFKAYINDNSVRDNNPNLMDATMRLADCNYVQKDYNQALNLYDKVLASNSPDKDYAQYQKGVVLGLLNRKEDAAKSLQALITNYPSSRYADDAQFQRANLDFENGNYAPAISGFTNLIENRPQSNLVPNALQRRGVAYVNLRKHDEAINDFKRVLDSYPNSQVANSALYSLQEALNTQNRGDEFDPYLAKFKAANPSNKALESVEFESAKNLYFKENYKQAIPKFEAYLKAYPNSVLAADARYFLADAYLRNNDRATAKTRLRDVVNENRTEYLSKALNKIADLEFEDKNYAEALKYYNRLRDVSANRREQGNAMIGMIKSYYLAGDYENTKKTANDLLKQGNAALNATNSAMLYLGKASYAQGKLDEALTQLNNAITATDENGAEAQFLISEILFKQKRYKESTDAAYKVSSNYGNYEYWLGRAFIVIADNYAAQGETFQAKATLNSVIENSPFKEVKEIAQAHLADIDKGGAPAEEPAGKGKKNDKKQKQNLNATQGDSIR</sequence>
<dbReference type="Pfam" id="PF14559">
    <property type="entry name" value="TPR_19"/>
    <property type="match status" value="1"/>
</dbReference>
<dbReference type="Gene3D" id="1.25.40.10">
    <property type="entry name" value="Tetratricopeptide repeat domain"/>
    <property type="match status" value="9"/>
</dbReference>
<evidence type="ECO:0000313" key="7">
    <source>
        <dbReference type="EMBL" id="KAA9325241.1"/>
    </source>
</evidence>
<evidence type="ECO:0000256" key="1">
    <source>
        <dbReference type="ARBA" id="ARBA00022729"/>
    </source>
</evidence>
<keyword evidence="2" id="KW-0677">Repeat</keyword>
<dbReference type="PROSITE" id="PS50005">
    <property type="entry name" value="TPR"/>
    <property type="match status" value="2"/>
</dbReference>
<keyword evidence="3 4" id="KW-0802">TPR repeat</keyword>
<dbReference type="PANTHER" id="PTHR45586">
    <property type="entry name" value="TPR REPEAT-CONTAINING PROTEIN PA4667"/>
    <property type="match status" value="1"/>
</dbReference>
<keyword evidence="8" id="KW-1185">Reference proteome</keyword>
<reference evidence="7 8" key="1">
    <citation type="submission" date="2019-09" db="EMBL/GenBank/DDBJ databases">
        <title>Genome sequence of Adhaeribacter sp. M2.</title>
        <authorList>
            <person name="Srinivasan S."/>
        </authorList>
    </citation>
    <scope>NUCLEOTIDE SEQUENCE [LARGE SCALE GENOMIC DNA]</scope>
    <source>
        <strain evidence="7 8">M2</strain>
    </source>
</reference>
<feature type="compositionally biased region" description="Polar residues" evidence="5">
    <location>
        <begin position="1021"/>
        <end position="1030"/>
    </location>
</feature>
<evidence type="ECO:0000256" key="5">
    <source>
        <dbReference type="SAM" id="MobiDB-lite"/>
    </source>
</evidence>
<dbReference type="InterPro" id="IPR019734">
    <property type="entry name" value="TPR_rpt"/>
</dbReference>
<evidence type="ECO:0000256" key="2">
    <source>
        <dbReference type="ARBA" id="ARBA00022737"/>
    </source>
</evidence>
<feature type="region of interest" description="Disordered" evidence="5">
    <location>
        <begin position="994"/>
        <end position="1030"/>
    </location>
</feature>
<dbReference type="Proteomes" id="UP000326570">
    <property type="component" value="Unassembled WGS sequence"/>
</dbReference>
<evidence type="ECO:0000313" key="8">
    <source>
        <dbReference type="Proteomes" id="UP000326570"/>
    </source>
</evidence>
<dbReference type="AlphaFoldDB" id="A0A5N1IN80"/>
<dbReference type="Pfam" id="PF13174">
    <property type="entry name" value="TPR_6"/>
    <property type="match status" value="3"/>
</dbReference>
<dbReference type="SUPFAM" id="SSF48452">
    <property type="entry name" value="TPR-like"/>
    <property type="match status" value="3"/>
</dbReference>
<organism evidence="7 8">
    <name type="scientific">Adhaeribacter soli</name>
    <dbReference type="NCBI Taxonomy" id="2607655"/>
    <lineage>
        <taxon>Bacteria</taxon>
        <taxon>Pseudomonadati</taxon>
        <taxon>Bacteroidota</taxon>
        <taxon>Cytophagia</taxon>
        <taxon>Cytophagales</taxon>
        <taxon>Hymenobacteraceae</taxon>
        <taxon>Adhaeribacter</taxon>
    </lineage>
</organism>
<dbReference type="SUPFAM" id="SSF81901">
    <property type="entry name" value="HCP-like"/>
    <property type="match status" value="1"/>
</dbReference>
<evidence type="ECO:0000259" key="6">
    <source>
        <dbReference type="Pfam" id="PF13525"/>
    </source>
</evidence>
<accession>A0A5N1IN80</accession>
<keyword evidence="1" id="KW-0732">Signal</keyword>
<dbReference type="InterPro" id="IPR011990">
    <property type="entry name" value="TPR-like_helical_dom_sf"/>
</dbReference>
<protein>
    <submittedName>
        <fullName evidence="7">Tetratricopeptide repeat protein</fullName>
    </submittedName>
</protein>
<dbReference type="Pfam" id="PF13432">
    <property type="entry name" value="TPR_16"/>
    <property type="match status" value="2"/>
</dbReference>
<feature type="repeat" description="TPR" evidence="4">
    <location>
        <begin position="655"/>
        <end position="688"/>
    </location>
</feature>
<name>A0A5N1IN80_9BACT</name>
<feature type="domain" description="Outer membrane lipoprotein BamD-like" evidence="6">
    <location>
        <begin position="507"/>
        <end position="623"/>
    </location>
</feature>
<dbReference type="Pfam" id="PF13525">
    <property type="entry name" value="YfiO"/>
    <property type="match status" value="1"/>
</dbReference>
<feature type="repeat" description="TPR" evidence="4">
    <location>
        <begin position="105"/>
        <end position="138"/>
    </location>
</feature>
<proteinExistence type="predicted"/>
<dbReference type="EMBL" id="VTWT01000013">
    <property type="protein sequence ID" value="KAA9325241.1"/>
    <property type="molecule type" value="Genomic_DNA"/>
</dbReference>
<dbReference type="InterPro" id="IPR051012">
    <property type="entry name" value="CellSynth/LPSAsmb/PSIAsmb"/>
</dbReference>